<feature type="active site" evidence="1">
    <location>
        <position position="82"/>
    </location>
</feature>
<dbReference type="AlphaFoldDB" id="A0A4P8YKB5"/>
<dbReference type="PANTHER" id="PTHR43747">
    <property type="entry name" value="FAD-BINDING PROTEIN"/>
    <property type="match status" value="1"/>
</dbReference>
<keyword evidence="4" id="KW-1185">Reference proteome</keyword>
<dbReference type="KEGG" id="izh:FEM41_13305"/>
<dbReference type="Pfam" id="PF04820">
    <property type="entry name" value="Trp_halogenase"/>
    <property type="match status" value="1"/>
</dbReference>
<dbReference type="PIRSF" id="PIRSF011396">
    <property type="entry name" value="Trp_halogenase"/>
    <property type="match status" value="1"/>
</dbReference>
<dbReference type="Gene3D" id="3.50.50.60">
    <property type="entry name" value="FAD/NAD(P)-binding domain"/>
    <property type="match status" value="1"/>
</dbReference>
<dbReference type="PANTHER" id="PTHR43747:SF4">
    <property type="entry name" value="FLAVIN-DEPENDENT TRYPTOPHAN HALOGENASE"/>
    <property type="match status" value="1"/>
</dbReference>
<evidence type="ECO:0000313" key="4">
    <source>
        <dbReference type="Proteomes" id="UP000302163"/>
    </source>
</evidence>
<dbReference type="RefSeq" id="WP_138096427.1">
    <property type="nucleotide sequence ID" value="NZ_CP040428.1"/>
</dbReference>
<dbReference type="OrthoDB" id="462203at2"/>
<dbReference type="SUPFAM" id="SSF51905">
    <property type="entry name" value="FAD/NAD(P)-binding domain"/>
    <property type="match status" value="1"/>
</dbReference>
<reference evidence="3 4" key="1">
    <citation type="submission" date="2019-05" db="EMBL/GenBank/DDBJ databases">
        <title>Complete genome sequence of Izhakiella calystegiae KSNA2, an endophyte isolated from beach morning glory (Calystegia soldanella).</title>
        <authorList>
            <person name="Jiang L."/>
            <person name="Jeong J.C."/>
            <person name="Kim C.Y."/>
            <person name="Kim D.H."/>
            <person name="Kim S.W."/>
            <person name="Lee j."/>
        </authorList>
    </citation>
    <scope>NUCLEOTIDE SEQUENCE [LARGE SCALE GENOMIC DNA]</scope>
    <source>
        <strain evidence="3 4">KSNA2</strain>
    </source>
</reference>
<dbReference type="GO" id="GO:0000166">
    <property type="term" value="F:nucleotide binding"/>
    <property type="evidence" value="ECO:0007669"/>
    <property type="project" value="UniProtKB-KW"/>
</dbReference>
<evidence type="ECO:0000256" key="1">
    <source>
        <dbReference type="PIRSR" id="PIRSR011396-1"/>
    </source>
</evidence>
<proteinExistence type="predicted"/>
<feature type="binding site" evidence="2">
    <location>
        <position position="353"/>
    </location>
    <ligand>
        <name>FAD</name>
        <dbReference type="ChEBI" id="CHEBI:57692"/>
    </ligand>
</feature>
<gene>
    <name evidence="3" type="ORF">FEM41_13305</name>
</gene>
<evidence type="ECO:0000256" key="2">
    <source>
        <dbReference type="PIRSR" id="PIRSR011396-2"/>
    </source>
</evidence>
<dbReference type="InterPro" id="IPR050816">
    <property type="entry name" value="Flavin-dep_Halogenase_NPB"/>
</dbReference>
<name>A0A4P8YKB5_9ENTR</name>
<keyword evidence="2" id="KW-0285">Flavoprotein</keyword>
<evidence type="ECO:0000313" key="3">
    <source>
        <dbReference type="EMBL" id="QCT20553.1"/>
    </source>
</evidence>
<keyword evidence="2" id="KW-0274">FAD</keyword>
<organism evidence="3 4">
    <name type="scientific">Jejubacter calystegiae</name>
    <dbReference type="NCBI Taxonomy" id="2579935"/>
    <lineage>
        <taxon>Bacteria</taxon>
        <taxon>Pseudomonadati</taxon>
        <taxon>Pseudomonadota</taxon>
        <taxon>Gammaproteobacteria</taxon>
        <taxon>Enterobacterales</taxon>
        <taxon>Enterobacteriaceae</taxon>
        <taxon>Jejubacter</taxon>
    </lineage>
</organism>
<dbReference type="GO" id="GO:0004497">
    <property type="term" value="F:monooxygenase activity"/>
    <property type="evidence" value="ECO:0007669"/>
    <property type="project" value="InterPro"/>
</dbReference>
<feature type="binding site" evidence="2">
    <location>
        <position position="193"/>
    </location>
    <ligand>
        <name>FAD</name>
        <dbReference type="ChEBI" id="CHEBI:57692"/>
    </ligand>
</feature>
<feature type="binding site" evidence="2">
    <location>
        <position position="82"/>
    </location>
    <ligand>
        <name>7-chloro-L-tryptophan</name>
        <dbReference type="ChEBI" id="CHEBI:58713"/>
    </ligand>
</feature>
<dbReference type="Proteomes" id="UP000302163">
    <property type="component" value="Chromosome"/>
</dbReference>
<dbReference type="InterPro" id="IPR006905">
    <property type="entry name" value="Flavin_halogenase"/>
</dbReference>
<accession>A0A4P8YKB5</accession>
<sequence length="500" mass="56415">MLNLRSPAPQRIVVLGGGTAGWFAAIALRRLFSPKVDIQVIESSSIGIVGVGEGGLLNFINALQRYQIDIDEFVRETGAAWKWGFSYEGWRTGGEDDRFYHLFASQETPVSRWSERGFYPCLSAMIGQNIPLESYLAASPLIKANTPQDQASALLKANGGDIVPSFHFDSYKLATYLKKVALSRGVMHLDTVVEEVVFDQQGHARMLRCADNRTIDVDFLIDASGLSRKVLGKSMGGKWHSFSDYLLMDSAIPFYMPHPHENPMLVTRAITMDAGWMWQIPLIDRVGAGYVFSSKHISEQQAIAEIEQRLGYAITPHKTLRFDPGCFEEVWVGNVMALGLSSGFVEPLEATSIGQMLEQLYSFERVLVHSQGIISDKTIREFNQANFQSWLGIRDFLRMHYDNTRRDTPLWQAVSESPYPESYRALRECWQERTPRLLDVESYAINGWRGIFHAINWMFVAAPLGVVPSRAGQMDLLALPAEKRQQALNFAAERHQEINR</sequence>
<dbReference type="InterPro" id="IPR033856">
    <property type="entry name" value="Trp_halogen"/>
</dbReference>
<dbReference type="InterPro" id="IPR036188">
    <property type="entry name" value="FAD/NAD-bd_sf"/>
</dbReference>
<feature type="binding site" evidence="2">
    <location>
        <position position="340"/>
    </location>
    <ligand>
        <name>FAD</name>
        <dbReference type="ChEBI" id="CHEBI:57692"/>
    </ligand>
</feature>
<keyword evidence="2" id="KW-0547">Nucleotide-binding</keyword>
<dbReference type="EMBL" id="CP040428">
    <property type="protein sequence ID" value="QCT20553.1"/>
    <property type="molecule type" value="Genomic_DNA"/>
</dbReference>
<feature type="binding site" evidence="2">
    <location>
        <position position="349"/>
    </location>
    <ligand>
        <name>L-tryptophan</name>
        <dbReference type="ChEBI" id="CHEBI:57912"/>
    </ligand>
</feature>
<feature type="binding site" evidence="2">
    <location>
        <begin position="17"/>
        <end position="20"/>
    </location>
    <ligand>
        <name>FAD</name>
        <dbReference type="ChEBI" id="CHEBI:57692"/>
    </ligand>
</feature>
<protein>
    <submittedName>
        <fullName evidence="3">Tryptophan 7-halogenase</fullName>
    </submittedName>
</protein>